<dbReference type="InterPro" id="IPR011009">
    <property type="entry name" value="Kinase-like_dom_sf"/>
</dbReference>
<sequence length="328" mass="35954">MPPKIDKAILSALALDAATTTIASHGGSGFASTLKLTSHKDDIEKLYFVKTGRGKEAGVMFEGEHTSLNAIHNTIPSLCPKSHAFGTLEDADGAFLVTDFLDLKGKGDGLALARKLAVLHTTPAPTPEGCETPVFGFRVPTCCGDTLQDNTFRSSWADFYGENRLQAVLKAGEKKHGIDTDLRNLVERMVEEVVPRLLGDGHLKDAQTGRDVRPVVVHGDLWSGNWGRTREGEEVVFDAAGSYAHGEFEWGIMRMFGGFGGEFEGEYWKERERRGWGRDEPVGEGRDREGLYELYHHLNHWAIFGGSYKGGAVGIMRGLLRKYGEGGE</sequence>
<dbReference type="EMBL" id="KE145353">
    <property type="protein sequence ID" value="EPE36331.1"/>
    <property type="molecule type" value="Genomic_DNA"/>
</dbReference>
<dbReference type="OMA" id="RECDIAM"/>
<dbReference type="EC" id="2.7.1.172" evidence="1"/>
<dbReference type="PANTHER" id="PTHR12149:SF8">
    <property type="entry name" value="PROTEIN-RIBULOSAMINE 3-KINASE"/>
    <property type="match status" value="1"/>
</dbReference>
<name>S3DWM8_GLAL2</name>
<protein>
    <recommendedName>
        <fullName evidence="1">protein-ribulosamine 3-kinase</fullName>
        <ecNumber evidence="1">2.7.1.172</ecNumber>
    </recommendedName>
</protein>
<accession>S3DWM8</accession>
<comment type="similarity">
    <text evidence="3">Belongs to the fructosamine kinase family.</text>
</comment>
<dbReference type="GO" id="GO:0016301">
    <property type="term" value="F:kinase activity"/>
    <property type="evidence" value="ECO:0007669"/>
    <property type="project" value="UniProtKB-UniRule"/>
</dbReference>
<evidence type="ECO:0000256" key="3">
    <source>
        <dbReference type="PIRNR" id="PIRNR006221"/>
    </source>
</evidence>
<dbReference type="Proteomes" id="UP000016922">
    <property type="component" value="Unassembled WGS sequence"/>
</dbReference>
<dbReference type="OrthoDB" id="5772781at2759"/>
<dbReference type="PIRSF" id="PIRSF006221">
    <property type="entry name" value="Ketosamine-3-kinase"/>
    <property type="match status" value="1"/>
</dbReference>
<evidence type="ECO:0000313" key="4">
    <source>
        <dbReference type="EMBL" id="EPE36331.1"/>
    </source>
</evidence>
<keyword evidence="3" id="KW-0808">Transferase</keyword>
<dbReference type="PANTHER" id="PTHR12149">
    <property type="entry name" value="FRUCTOSAMINE 3 KINASE-RELATED PROTEIN"/>
    <property type="match status" value="1"/>
</dbReference>
<dbReference type="eggNOG" id="KOG3021">
    <property type="taxonomic scope" value="Eukaryota"/>
</dbReference>
<gene>
    <name evidence="4" type="ORF">GLAREA_05669</name>
</gene>
<dbReference type="Gene3D" id="3.90.1200.10">
    <property type="match status" value="1"/>
</dbReference>
<evidence type="ECO:0000256" key="2">
    <source>
        <dbReference type="ARBA" id="ARBA00048655"/>
    </source>
</evidence>
<dbReference type="InterPro" id="IPR016477">
    <property type="entry name" value="Fructo-/Ketosamine-3-kinase"/>
</dbReference>
<dbReference type="FunFam" id="3.90.1200.10:FF:000018">
    <property type="entry name" value="Fructosamine-3-kinase, putative"/>
    <property type="match status" value="1"/>
</dbReference>
<proteinExistence type="inferred from homology"/>
<dbReference type="Pfam" id="PF03881">
    <property type="entry name" value="Fructosamin_kin"/>
    <property type="match status" value="1"/>
</dbReference>
<dbReference type="GeneID" id="19464723"/>
<dbReference type="HOGENOM" id="CLU_036517_0_3_1"/>
<keyword evidence="5" id="KW-1185">Reference proteome</keyword>
<comment type="catalytic activity">
    <reaction evidence="2">
        <text>N(6)-D-ribulosyl-L-lysyl-[protein] + ATP = N(6)-(3-O-phospho-D-ribulosyl)-L-lysyl-[protein] + ADP + H(+)</text>
        <dbReference type="Rhea" id="RHEA:48432"/>
        <dbReference type="Rhea" id="RHEA-COMP:12103"/>
        <dbReference type="Rhea" id="RHEA-COMP:12104"/>
        <dbReference type="ChEBI" id="CHEBI:15378"/>
        <dbReference type="ChEBI" id="CHEBI:30616"/>
        <dbReference type="ChEBI" id="CHEBI:90418"/>
        <dbReference type="ChEBI" id="CHEBI:90420"/>
        <dbReference type="ChEBI" id="CHEBI:456216"/>
        <dbReference type="EC" id="2.7.1.172"/>
    </reaction>
    <physiologicalReaction direction="left-to-right" evidence="2">
        <dbReference type="Rhea" id="RHEA:48433"/>
    </physiologicalReaction>
</comment>
<reference evidence="4 5" key="1">
    <citation type="journal article" date="2013" name="BMC Genomics">
        <title>Genomics-driven discovery of the pneumocandin biosynthetic gene cluster in the fungus Glarea lozoyensis.</title>
        <authorList>
            <person name="Chen L."/>
            <person name="Yue Q."/>
            <person name="Zhang X."/>
            <person name="Xiang M."/>
            <person name="Wang C."/>
            <person name="Li S."/>
            <person name="Che Y."/>
            <person name="Ortiz-Lopez F.J."/>
            <person name="Bills G.F."/>
            <person name="Liu X."/>
            <person name="An Z."/>
        </authorList>
    </citation>
    <scope>NUCLEOTIDE SEQUENCE [LARGE SCALE GENOMIC DNA]</scope>
    <source>
        <strain evidence="5">ATCC 20868 / MF5171</strain>
    </source>
</reference>
<dbReference type="RefSeq" id="XP_008077149.1">
    <property type="nucleotide sequence ID" value="XM_008078958.1"/>
</dbReference>
<dbReference type="KEGG" id="glz:GLAREA_05669"/>
<evidence type="ECO:0000313" key="5">
    <source>
        <dbReference type="Proteomes" id="UP000016922"/>
    </source>
</evidence>
<organism evidence="4 5">
    <name type="scientific">Glarea lozoyensis (strain ATCC 20868 / MF5171)</name>
    <dbReference type="NCBI Taxonomy" id="1116229"/>
    <lineage>
        <taxon>Eukaryota</taxon>
        <taxon>Fungi</taxon>
        <taxon>Dikarya</taxon>
        <taxon>Ascomycota</taxon>
        <taxon>Pezizomycotina</taxon>
        <taxon>Leotiomycetes</taxon>
        <taxon>Helotiales</taxon>
        <taxon>Helotiaceae</taxon>
        <taxon>Glarea</taxon>
    </lineage>
</organism>
<dbReference type="AlphaFoldDB" id="S3DWM8"/>
<dbReference type="GO" id="GO:0102193">
    <property type="term" value="F:protein-ribulosamine 3-kinase activity"/>
    <property type="evidence" value="ECO:0007669"/>
    <property type="project" value="UniProtKB-EC"/>
</dbReference>
<keyword evidence="3 4" id="KW-0418">Kinase</keyword>
<dbReference type="SUPFAM" id="SSF56112">
    <property type="entry name" value="Protein kinase-like (PK-like)"/>
    <property type="match status" value="1"/>
</dbReference>
<evidence type="ECO:0000256" key="1">
    <source>
        <dbReference type="ARBA" id="ARBA00011961"/>
    </source>
</evidence>